<dbReference type="STRING" id="4615.A0A199WB24"/>
<gene>
    <name evidence="2" type="ORF">ACMD2_05502</name>
</gene>
<name>A0A199WB24_ANACO</name>
<dbReference type="PANTHER" id="PTHR31198:SF1">
    <property type="entry name" value="CENTROSOMAL AT-AC SPLICING FACTOR"/>
    <property type="match status" value="1"/>
</dbReference>
<dbReference type="InterPro" id="IPR028015">
    <property type="entry name" value="CCDC84-like"/>
</dbReference>
<organism evidence="2 3">
    <name type="scientific">Ananas comosus</name>
    <name type="common">Pineapple</name>
    <name type="synonym">Ananas ananas</name>
    <dbReference type="NCBI Taxonomy" id="4615"/>
    <lineage>
        <taxon>Eukaryota</taxon>
        <taxon>Viridiplantae</taxon>
        <taxon>Streptophyta</taxon>
        <taxon>Embryophyta</taxon>
        <taxon>Tracheophyta</taxon>
        <taxon>Spermatophyta</taxon>
        <taxon>Magnoliopsida</taxon>
        <taxon>Liliopsida</taxon>
        <taxon>Poales</taxon>
        <taxon>Bromeliaceae</taxon>
        <taxon>Bromelioideae</taxon>
        <taxon>Ananas</taxon>
    </lineage>
</organism>
<evidence type="ECO:0000313" key="2">
    <source>
        <dbReference type="EMBL" id="OAY86085.1"/>
    </source>
</evidence>
<comment type="caution">
    <text evidence="2">The sequence shown here is derived from an EMBL/GenBank/DDBJ whole genome shotgun (WGS) entry which is preliminary data.</text>
</comment>
<sequence>MAEKGAKRSSEEGSFELCEVCRVNHAHGRRHRYFPSHLRAVSSLLSRFRAKLSDLRFFLRHPSPLRPEHAHLNRLWCPFCALDLRELGSAFACSNAIHHLASEEHLRNVRDFLQKHGGGMDRVDSFRVSEVELLKWEKGCEALKSAAQTLSEGPIGPSPGPSKSIDIQNELTSNNMDTYAQSYIQSFSSNVSHCVMPLQSLTNEEFSGTSNTGQVPYFAPFTASVQEYSSLQYTHASQSWAGSYQSNQPASLCNNNGKASFGWSARRGMDQSSDSRGDFSAVVKGLTPIALPSEGLKENVHSGALPPWLDASEENERNLVNGVTCLKSSSSASAQKGKRKLNPKRVGAAWAEKRRAEIEREKRGEIAANICDANWLPNFGRVWQSGTRRESKREFEKEKHKLNGDKNHPEVASEVSFKIQPYISKRMRIASDKDCELNDYCEGKTTDS</sequence>
<dbReference type="AlphaFoldDB" id="A0A199WB24"/>
<reference evidence="2 3" key="1">
    <citation type="journal article" date="2016" name="DNA Res.">
        <title>The draft genome of MD-2 pineapple using hybrid error correction of long reads.</title>
        <authorList>
            <person name="Redwan R.M."/>
            <person name="Saidin A."/>
            <person name="Kumar S.V."/>
        </authorList>
    </citation>
    <scope>NUCLEOTIDE SEQUENCE [LARGE SCALE GENOMIC DNA]</scope>
    <source>
        <strain evidence="3">cv. MD2</strain>
        <tissue evidence="2">Leaf</tissue>
    </source>
</reference>
<evidence type="ECO:0000256" key="1">
    <source>
        <dbReference type="SAM" id="MobiDB-lite"/>
    </source>
</evidence>
<accession>A0A199WB24</accession>
<dbReference type="Pfam" id="PF14968">
    <property type="entry name" value="CCDC84"/>
    <property type="match status" value="1"/>
</dbReference>
<evidence type="ECO:0000313" key="3">
    <source>
        <dbReference type="Proteomes" id="UP000092600"/>
    </source>
</evidence>
<dbReference type="Proteomes" id="UP000092600">
    <property type="component" value="Unassembled WGS sequence"/>
</dbReference>
<proteinExistence type="predicted"/>
<dbReference type="PANTHER" id="PTHR31198">
    <property type="entry name" value="COILED-COIL DOMAIN-CONTAINING PROTEIN 84"/>
    <property type="match status" value="1"/>
</dbReference>
<feature type="region of interest" description="Disordered" evidence="1">
    <location>
        <begin position="387"/>
        <end position="409"/>
    </location>
</feature>
<protein>
    <submittedName>
        <fullName evidence="2">TITAN-like protein</fullName>
    </submittedName>
</protein>
<dbReference type="EMBL" id="LSRQ01000011">
    <property type="protein sequence ID" value="OAY86085.1"/>
    <property type="molecule type" value="Genomic_DNA"/>
</dbReference>